<dbReference type="CDD" id="cd03130">
    <property type="entry name" value="GATase1_CobB"/>
    <property type="match status" value="1"/>
</dbReference>
<comment type="cofactor">
    <cofactor evidence="1 7">
        <name>Mg(2+)</name>
        <dbReference type="ChEBI" id="CHEBI:18420"/>
    </cofactor>
</comment>
<dbReference type="AlphaFoldDB" id="A0A2W1JB71"/>
<dbReference type="InterPro" id="IPR004484">
    <property type="entry name" value="CbiA/CobB_synth"/>
</dbReference>
<comment type="domain">
    <text evidence="7">Comprises of two domains. The C-terminal domain contains the binding site for glutamine and catalyzes the hydrolysis of this substrate to glutamate and ammonia. The N-terminal domain is anticipated to bind ATP and cobyrinate and catalyzes the ultimate synthesis of the diamide product. The ammonia produced via the glutaminase domain is probably translocated to the adjacent domain via a molecular tunnel, where it reacts with an activated intermediate.</text>
</comment>
<dbReference type="PANTHER" id="PTHR43873">
    <property type="entry name" value="COBYRINATE A,C-DIAMIDE SYNTHASE"/>
    <property type="match status" value="1"/>
</dbReference>
<reference evidence="10 11" key="1">
    <citation type="journal article" date="2018" name="Sci. Rep.">
        <title>A novel species of the marine cyanobacterium Acaryochloris with a unique pigment content and lifestyle.</title>
        <authorList>
            <person name="Partensky F."/>
            <person name="Six C."/>
            <person name="Ratin M."/>
            <person name="Garczarek L."/>
            <person name="Vaulot D."/>
            <person name="Probert I."/>
            <person name="Calteau A."/>
            <person name="Gourvil P."/>
            <person name="Marie D."/>
            <person name="Grebert T."/>
            <person name="Bouchier C."/>
            <person name="Le Panse S."/>
            <person name="Gachenot M."/>
            <person name="Rodriguez F."/>
            <person name="Garrido J.L."/>
        </authorList>
    </citation>
    <scope>NUCLEOTIDE SEQUENCE [LARGE SCALE GENOMIC DNA]</scope>
    <source>
        <strain evidence="10 11">RCC1774</strain>
    </source>
</reference>
<evidence type="ECO:0000256" key="7">
    <source>
        <dbReference type="HAMAP-Rule" id="MF_00027"/>
    </source>
</evidence>
<dbReference type="SUPFAM" id="SSF52317">
    <property type="entry name" value="Class I glutamine amidotransferase-like"/>
    <property type="match status" value="1"/>
</dbReference>
<feature type="domain" description="CobQ/CobB/MinD/ParA nucleotide binding" evidence="8">
    <location>
        <begin position="3"/>
        <end position="186"/>
    </location>
</feature>
<feature type="site" description="Increases nucleophilicity of active site Cys" evidence="7">
    <location>
        <position position="428"/>
    </location>
</feature>
<comment type="function">
    <text evidence="7">Catalyzes the ATP-dependent amidation of the two carboxylate groups at positions a and c of cobyrinate, using either L-glutamine or ammonia as the nitrogen source.</text>
</comment>
<dbReference type="InterPro" id="IPR027417">
    <property type="entry name" value="P-loop_NTPase"/>
</dbReference>
<organism evidence="10 11">
    <name type="scientific">Acaryochloris thomasi RCC1774</name>
    <dbReference type="NCBI Taxonomy" id="1764569"/>
    <lineage>
        <taxon>Bacteria</taxon>
        <taxon>Bacillati</taxon>
        <taxon>Cyanobacteriota</taxon>
        <taxon>Cyanophyceae</taxon>
        <taxon>Acaryochloridales</taxon>
        <taxon>Acaryochloridaceae</taxon>
        <taxon>Acaryochloris</taxon>
        <taxon>Acaryochloris thomasi</taxon>
    </lineage>
</organism>
<name>A0A2W1JB71_9CYAN</name>
<keyword evidence="2 7" id="KW-0436">Ligase</keyword>
<dbReference type="InterPro" id="IPR029062">
    <property type="entry name" value="Class_I_gatase-like"/>
</dbReference>
<dbReference type="Pfam" id="PF07685">
    <property type="entry name" value="GATase_3"/>
    <property type="match status" value="1"/>
</dbReference>
<evidence type="ECO:0000259" key="8">
    <source>
        <dbReference type="Pfam" id="PF01656"/>
    </source>
</evidence>
<dbReference type="GO" id="GO:0042242">
    <property type="term" value="F:cobyrinic acid a,c-diamide synthase activity"/>
    <property type="evidence" value="ECO:0007669"/>
    <property type="project" value="UniProtKB-UniRule"/>
</dbReference>
<keyword evidence="4 7" id="KW-0067">ATP-binding</keyword>
<dbReference type="EMBL" id="PQWO01000018">
    <property type="protein sequence ID" value="PZD71333.1"/>
    <property type="molecule type" value="Genomic_DNA"/>
</dbReference>
<dbReference type="CDD" id="cd05388">
    <property type="entry name" value="CobB_N"/>
    <property type="match status" value="1"/>
</dbReference>
<comment type="catalytic activity">
    <reaction evidence="7">
        <text>cob(II)yrinate + 2 L-glutamine + 2 ATP + 2 H2O = cob(II)yrinate a,c diamide + 2 L-glutamate + 2 ADP + 2 phosphate + 2 H(+)</text>
        <dbReference type="Rhea" id="RHEA:26289"/>
        <dbReference type="ChEBI" id="CHEBI:15377"/>
        <dbReference type="ChEBI" id="CHEBI:15378"/>
        <dbReference type="ChEBI" id="CHEBI:29985"/>
        <dbReference type="ChEBI" id="CHEBI:30616"/>
        <dbReference type="ChEBI" id="CHEBI:43474"/>
        <dbReference type="ChEBI" id="CHEBI:58359"/>
        <dbReference type="ChEBI" id="CHEBI:58537"/>
        <dbReference type="ChEBI" id="CHEBI:58894"/>
        <dbReference type="ChEBI" id="CHEBI:456216"/>
        <dbReference type="EC" id="6.3.5.11"/>
    </reaction>
</comment>
<comment type="pathway">
    <text evidence="7">Cofactor biosynthesis; adenosylcobalamin biosynthesis; cob(II)yrinate a,c-diamide from sirohydrochlorin (anaerobic route): step 10/10.</text>
</comment>
<evidence type="ECO:0000313" key="11">
    <source>
        <dbReference type="Proteomes" id="UP000248857"/>
    </source>
</evidence>
<dbReference type="UniPathway" id="UPA00148">
    <property type="reaction ID" value="UER00231"/>
</dbReference>
<evidence type="ECO:0000313" key="10">
    <source>
        <dbReference type="EMBL" id="PZD71333.1"/>
    </source>
</evidence>
<evidence type="ECO:0000256" key="6">
    <source>
        <dbReference type="ARBA" id="ARBA00022962"/>
    </source>
</evidence>
<dbReference type="NCBIfam" id="NF002204">
    <property type="entry name" value="PRK01077.1"/>
    <property type="match status" value="1"/>
</dbReference>
<evidence type="ECO:0000256" key="2">
    <source>
        <dbReference type="ARBA" id="ARBA00022598"/>
    </source>
</evidence>
<dbReference type="Pfam" id="PF01656">
    <property type="entry name" value="CbiA"/>
    <property type="match status" value="1"/>
</dbReference>
<sequence>MTLIVAGERSGVGKTTVTLALLASLNRQRQVQSFKVGPDYIDPMFHEAVTGRSCRNLDPVLTSEQYVQQCFARHSATADLSLIEGVMGLFDGAGDSDWASTAHIARLLAVPILLVIDCSHLSRSVAAIVHGYRSFDPRLRLAGVVLNRVASDRHLEVLKGALAPLNLPVLGVLHRNAGIKIPDRHLGLVPTDELQGMEKIVTQLADVGDQCFDWERLMPLLMSPKKTLDAKPKPLQAKERRVRVAIAKDPAFNFYYPDNLELLEQSGAELVFWSPLKDSALPADIQGMYLGGGFPEMFAAALAENEQARQSVKAAVQAGLPTYAECGGLMYLCESLQDLEGQTYPMVGVLPTTVSMGAKLTLGYRQATVQQNTPLLSKGVQVWGHEFHHSQLSQTSAHPIYDLSGYGASTLSAREGWSLFNLHASYVHLHWGVHPEIPQRFVHQAEQQSGL</sequence>
<dbReference type="RefSeq" id="WP_110988121.1">
    <property type="nucleotide sequence ID" value="NZ_CAWNWM010000018.1"/>
</dbReference>
<evidence type="ECO:0000256" key="4">
    <source>
        <dbReference type="ARBA" id="ARBA00022840"/>
    </source>
</evidence>
<dbReference type="InterPro" id="IPR002586">
    <property type="entry name" value="CobQ/CobB/MinD/ParA_Nub-bd_dom"/>
</dbReference>
<dbReference type="HAMAP" id="MF_00027">
    <property type="entry name" value="CobB_CbiA"/>
    <property type="match status" value="1"/>
</dbReference>
<evidence type="ECO:0000256" key="1">
    <source>
        <dbReference type="ARBA" id="ARBA00001946"/>
    </source>
</evidence>
<feature type="active site" description="Nucleophile" evidence="7">
    <location>
        <position position="326"/>
    </location>
</feature>
<dbReference type="OrthoDB" id="9764035at2"/>
<comment type="caution">
    <text evidence="10">The sequence shown here is derived from an EMBL/GenBank/DDBJ whole genome shotgun (WGS) entry which is preliminary data.</text>
</comment>
<comment type="miscellaneous">
    <text evidence="7">The a and c carboxylates of cobyrinate are activated for nucleophilic attack via formation of a phosphorylated intermediate by ATP. CbiA catalyzes first the amidation of the c-carboxylate, and then that of the a-carboxylate.</text>
</comment>
<dbReference type="PANTHER" id="PTHR43873:SF1">
    <property type="entry name" value="COBYRINATE A,C-DIAMIDE SYNTHASE"/>
    <property type="match status" value="1"/>
</dbReference>
<gene>
    <name evidence="10" type="primary">cbiA_2</name>
    <name evidence="7" type="synonym">cbiA</name>
    <name evidence="10" type="ORF">C1752_06612</name>
</gene>
<dbReference type="Gene3D" id="3.40.50.300">
    <property type="entry name" value="P-loop containing nucleotide triphosphate hydrolases"/>
    <property type="match status" value="1"/>
</dbReference>
<dbReference type="InterPro" id="IPR011698">
    <property type="entry name" value="GATase_3"/>
</dbReference>
<evidence type="ECO:0000256" key="5">
    <source>
        <dbReference type="ARBA" id="ARBA00022842"/>
    </source>
</evidence>
<keyword evidence="6 7" id="KW-0315">Glutamine amidotransferase</keyword>
<dbReference type="EC" id="6.3.5.11" evidence="7"/>
<comment type="similarity">
    <text evidence="7">Belongs to the CobB/CbiA family.</text>
</comment>
<accession>A0A2W1JB71</accession>
<feature type="domain" description="CobB/CobQ-like glutamine amidotransferase" evidence="9">
    <location>
        <begin position="243"/>
        <end position="432"/>
    </location>
</feature>
<dbReference type="GO" id="GO:0009236">
    <property type="term" value="P:cobalamin biosynthetic process"/>
    <property type="evidence" value="ECO:0007669"/>
    <property type="project" value="UniProtKB-UniRule"/>
</dbReference>
<evidence type="ECO:0000259" key="9">
    <source>
        <dbReference type="Pfam" id="PF07685"/>
    </source>
</evidence>
<protein>
    <recommendedName>
        <fullName evidence="7">Cobyrinate a,c-diamide synthase</fullName>
        <ecNumber evidence="7">6.3.5.11</ecNumber>
    </recommendedName>
    <alternativeName>
        <fullName evidence="7">Cobyrinic acid a,c-diamide synthetase</fullName>
    </alternativeName>
</protein>
<keyword evidence="7" id="KW-0169">Cobalamin biosynthesis</keyword>
<dbReference type="NCBIfam" id="TIGR00379">
    <property type="entry name" value="cobB"/>
    <property type="match status" value="1"/>
</dbReference>
<keyword evidence="11" id="KW-1185">Reference proteome</keyword>
<dbReference type="Proteomes" id="UP000248857">
    <property type="component" value="Unassembled WGS sequence"/>
</dbReference>
<proteinExistence type="inferred from homology"/>
<dbReference type="GO" id="GO:0005524">
    <property type="term" value="F:ATP binding"/>
    <property type="evidence" value="ECO:0007669"/>
    <property type="project" value="UniProtKB-UniRule"/>
</dbReference>
<evidence type="ECO:0000256" key="3">
    <source>
        <dbReference type="ARBA" id="ARBA00022741"/>
    </source>
</evidence>
<dbReference type="Gene3D" id="3.40.50.880">
    <property type="match status" value="1"/>
</dbReference>
<keyword evidence="3 7" id="KW-0547">Nucleotide-binding</keyword>
<dbReference type="SUPFAM" id="SSF52540">
    <property type="entry name" value="P-loop containing nucleoside triphosphate hydrolases"/>
    <property type="match status" value="1"/>
</dbReference>
<keyword evidence="5 7" id="KW-0460">Magnesium</keyword>
<dbReference type="PROSITE" id="PS51274">
    <property type="entry name" value="GATASE_COBBQ"/>
    <property type="match status" value="1"/>
</dbReference>